<dbReference type="Gene3D" id="3.40.50.720">
    <property type="entry name" value="NAD(P)-binding Rossmann-like Domain"/>
    <property type="match status" value="1"/>
</dbReference>
<dbReference type="PANTHER" id="PTHR24321:SF8">
    <property type="entry name" value="ESTRADIOL 17-BETA-DEHYDROGENASE 8-RELATED"/>
    <property type="match status" value="1"/>
</dbReference>
<comment type="similarity">
    <text evidence="1">Belongs to the short-chain dehydrogenases/reductases (SDR) family.</text>
</comment>
<reference evidence="3 4" key="1">
    <citation type="submission" date="2024-09" db="EMBL/GenBank/DDBJ databases">
        <authorList>
            <person name="Sun Q."/>
            <person name="Mori K."/>
        </authorList>
    </citation>
    <scope>NUCLEOTIDE SEQUENCE [LARGE SCALE GENOMIC DNA]</scope>
    <source>
        <strain evidence="3 4">JCM 1334</strain>
    </source>
</reference>
<dbReference type="GO" id="GO:0016491">
    <property type="term" value="F:oxidoreductase activity"/>
    <property type="evidence" value="ECO:0007669"/>
    <property type="project" value="UniProtKB-KW"/>
</dbReference>
<gene>
    <name evidence="3" type="ORF">ACFFP1_12300</name>
</gene>
<evidence type="ECO:0000313" key="3">
    <source>
        <dbReference type="EMBL" id="MFB9820274.1"/>
    </source>
</evidence>
<dbReference type="PANTHER" id="PTHR24321">
    <property type="entry name" value="DEHYDROGENASES, SHORT CHAIN"/>
    <property type="match status" value="1"/>
</dbReference>
<evidence type="ECO:0000313" key="4">
    <source>
        <dbReference type="Proteomes" id="UP001589702"/>
    </source>
</evidence>
<dbReference type="InterPro" id="IPR036291">
    <property type="entry name" value="NAD(P)-bd_dom_sf"/>
</dbReference>
<dbReference type="InterPro" id="IPR002347">
    <property type="entry name" value="SDR_fam"/>
</dbReference>
<dbReference type="EC" id="1.1.1.-" evidence="3"/>
<dbReference type="Proteomes" id="UP001589702">
    <property type="component" value="Unassembled WGS sequence"/>
</dbReference>
<evidence type="ECO:0000256" key="1">
    <source>
        <dbReference type="ARBA" id="ARBA00006484"/>
    </source>
</evidence>
<accession>A0ABV5XZU5</accession>
<dbReference type="RefSeq" id="WP_234754907.1">
    <property type="nucleotide sequence ID" value="NZ_BAAAWN010000001.1"/>
</dbReference>
<keyword evidence="4" id="KW-1185">Reference proteome</keyword>
<sequence>MTDNFQSRVAVVTGAGRGLGEAVVDRLVEAGARVVVVDREGDDAAAVAGRYGSRAISVQADVSTEAGVEHYIAAGLEAFDRIDMHHLNVGIVGSPARLVDLSLDDFRHVMEVNVISTFLGIRAALRQFESQGGGGTVLATCSVSGTHGSHDIIPYQASKGAVLSLLRGSAMYGAPMGVRVNGIAPGLIATQQAFDGVVIDAIQENLLRRGGTVPLRRAGHPGEIADAAAFLLSDRSSYITGQLLYVDGGASQVWSVRGAGGAGAWDTTPVDDYVRGR</sequence>
<protein>
    <submittedName>
        <fullName evidence="3">SDR family NAD(P)-dependent oxidoreductase</fullName>
        <ecNumber evidence="3">1.1.1.-</ecNumber>
    </submittedName>
</protein>
<dbReference type="Pfam" id="PF13561">
    <property type="entry name" value="adh_short_C2"/>
    <property type="match status" value="1"/>
</dbReference>
<dbReference type="SUPFAM" id="SSF51735">
    <property type="entry name" value="NAD(P)-binding Rossmann-fold domains"/>
    <property type="match status" value="1"/>
</dbReference>
<dbReference type="EMBL" id="JBHMBC010000018">
    <property type="protein sequence ID" value="MFB9820274.1"/>
    <property type="molecule type" value="Genomic_DNA"/>
</dbReference>
<dbReference type="PRINTS" id="PR00081">
    <property type="entry name" value="GDHRDH"/>
</dbReference>
<dbReference type="CDD" id="cd05233">
    <property type="entry name" value="SDR_c"/>
    <property type="match status" value="1"/>
</dbReference>
<keyword evidence="2 3" id="KW-0560">Oxidoreductase</keyword>
<proteinExistence type="inferred from homology"/>
<comment type="caution">
    <text evidence="3">The sequence shown here is derived from an EMBL/GenBank/DDBJ whole genome shotgun (WGS) entry which is preliminary data.</text>
</comment>
<name>A0ABV5XZU5_ARTRM</name>
<organism evidence="3 4">
    <name type="scientific">Arthrobacter ramosus</name>
    <dbReference type="NCBI Taxonomy" id="1672"/>
    <lineage>
        <taxon>Bacteria</taxon>
        <taxon>Bacillati</taxon>
        <taxon>Actinomycetota</taxon>
        <taxon>Actinomycetes</taxon>
        <taxon>Micrococcales</taxon>
        <taxon>Micrococcaceae</taxon>
        <taxon>Arthrobacter</taxon>
    </lineage>
</organism>
<evidence type="ECO:0000256" key="2">
    <source>
        <dbReference type="ARBA" id="ARBA00023002"/>
    </source>
</evidence>